<comment type="similarity">
    <text evidence="1">Belongs to the plant acyltransferase family.</text>
</comment>
<evidence type="ECO:0000313" key="3">
    <source>
        <dbReference type="Proteomes" id="UP001327560"/>
    </source>
</evidence>
<dbReference type="InterPro" id="IPR023213">
    <property type="entry name" value="CAT-like_dom_sf"/>
</dbReference>
<dbReference type="PANTHER" id="PTHR31147">
    <property type="entry name" value="ACYL TRANSFERASE 4"/>
    <property type="match status" value="1"/>
</dbReference>
<dbReference type="InterPro" id="IPR050898">
    <property type="entry name" value="Plant_acyltransferase"/>
</dbReference>
<reference evidence="2 3" key="1">
    <citation type="submission" date="2023-10" db="EMBL/GenBank/DDBJ databases">
        <title>Chromosome-scale genome assembly provides insights into flower coloration mechanisms of Canna indica.</title>
        <authorList>
            <person name="Li C."/>
        </authorList>
    </citation>
    <scope>NUCLEOTIDE SEQUENCE [LARGE SCALE GENOMIC DNA]</scope>
    <source>
        <tissue evidence="2">Flower</tissue>
    </source>
</reference>
<dbReference type="Gene3D" id="3.30.559.10">
    <property type="entry name" value="Chloramphenicol acetyltransferase-like domain"/>
    <property type="match status" value="2"/>
</dbReference>
<protein>
    <submittedName>
        <fullName evidence="2">Uncharacterized protein</fullName>
    </submittedName>
</protein>
<dbReference type="Pfam" id="PF02458">
    <property type="entry name" value="Transferase"/>
    <property type="match status" value="1"/>
</dbReference>
<evidence type="ECO:0000256" key="1">
    <source>
        <dbReference type="ARBA" id="ARBA00009861"/>
    </source>
</evidence>
<evidence type="ECO:0000313" key="2">
    <source>
        <dbReference type="EMBL" id="WOL09193.1"/>
    </source>
</evidence>
<keyword evidence="3" id="KW-1185">Reference proteome</keyword>
<proteinExistence type="inferred from homology"/>
<dbReference type="PANTHER" id="PTHR31147:SF3">
    <property type="entry name" value="ACYL TRANSFERASE 7"/>
    <property type="match status" value="1"/>
</dbReference>
<name>A0AAQ3QH87_9LILI</name>
<dbReference type="AlphaFoldDB" id="A0AAQ3QH87"/>
<gene>
    <name evidence="2" type="ORF">Cni_G17946</name>
</gene>
<organism evidence="2 3">
    <name type="scientific">Canna indica</name>
    <name type="common">Indian-shot</name>
    <dbReference type="NCBI Taxonomy" id="4628"/>
    <lineage>
        <taxon>Eukaryota</taxon>
        <taxon>Viridiplantae</taxon>
        <taxon>Streptophyta</taxon>
        <taxon>Embryophyta</taxon>
        <taxon>Tracheophyta</taxon>
        <taxon>Spermatophyta</taxon>
        <taxon>Magnoliopsida</taxon>
        <taxon>Liliopsida</taxon>
        <taxon>Zingiberales</taxon>
        <taxon>Cannaceae</taxon>
        <taxon>Canna</taxon>
    </lineage>
</organism>
<dbReference type="Proteomes" id="UP001327560">
    <property type="component" value="Chromosome 5"/>
</dbReference>
<accession>A0AAQ3QH87</accession>
<dbReference type="EMBL" id="CP136894">
    <property type="protein sequence ID" value="WOL09193.1"/>
    <property type="molecule type" value="Genomic_DNA"/>
</dbReference>
<sequence>MTTANISVTRLSQELVVPAKPTPTGHLRLSWLDRYPTQRALIGSLHVFARGGETAAATIRAGLEKALVHYYPLAGRLVESERGELQVCCNEAGVWFIEAAANCGLPEVDYLEHPMKVSQDDLLPHPQPKLEQEEEESLLLMVQVTEFACGGFVVGFRSSHAIADGPGAAQFITAIADMARGLPKPTPDPVWCRDAIPSPPKFKSGPRALPTNIHFQYLIMDISLDFIGRLKNQFFTETGDHCSAFEVLIAKVWQCRTKVMKLDSDADVHLCFAMNTRRLLQPLLPARGSYYGNCYYIMKVTAPGSTIAIAPIAEIVKLIKEGKRRLPVEYTKWAKGELKEDPYQLTSAKETLLVSDWTRLGFSEVDYGWGTPAHVIPLTNSDYIATCILVRPSASKQGARLMTQCVTKEKVEAFREAAMSLK</sequence>